<dbReference type="RefSeq" id="WP_175348390.1">
    <property type="nucleotide sequence ID" value="NZ_JABMCI010000067.1"/>
</dbReference>
<comment type="caution">
    <text evidence="1">The sequence shown here is derived from an EMBL/GenBank/DDBJ whole genome shotgun (WGS) entry which is preliminary data.</text>
</comment>
<accession>A0A7Y6A4U5</accession>
<organism evidence="1 2">
    <name type="scientific">Cellulomonas humilata</name>
    <dbReference type="NCBI Taxonomy" id="144055"/>
    <lineage>
        <taxon>Bacteria</taxon>
        <taxon>Bacillati</taxon>
        <taxon>Actinomycetota</taxon>
        <taxon>Actinomycetes</taxon>
        <taxon>Micrococcales</taxon>
        <taxon>Cellulomonadaceae</taxon>
        <taxon>Cellulomonas</taxon>
    </lineage>
</organism>
<reference evidence="1 2" key="1">
    <citation type="submission" date="2020-05" db="EMBL/GenBank/DDBJ databases">
        <title>Genome Sequencing of Type Strains.</title>
        <authorList>
            <person name="Lemaire J.F."/>
            <person name="Inderbitzin P."/>
            <person name="Gregorio O.A."/>
            <person name="Collins S.B."/>
            <person name="Wespe N."/>
            <person name="Knight-Connoni V."/>
        </authorList>
    </citation>
    <scope>NUCLEOTIDE SEQUENCE [LARGE SCALE GENOMIC DNA]</scope>
    <source>
        <strain evidence="1 2">ATCC 25174</strain>
    </source>
</reference>
<dbReference type="GO" id="GO:0016787">
    <property type="term" value="F:hydrolase activity"/>
    <property type="evidence" value="ECO:0007669"/>
    <property type="project" value="UniProtKB-KW"/>
</dbReference>
<proteinExistence type="predicted"/>
<keyword evidence="2" id="KW-1185">Reference proteome</keyword>
<keyword evidence="1" id="KW-0378">Hydrolase</keyword>
<gene>
    <name evidence="1" type="ORF">HP550_14525</name>
</gene>
<dbReference type="InterPro" id="IPR052555">
    <property type="entry name" value="dCTP_Pyrophosphatase"/>
</dbReference>
<dbReference type="AlphaFoldDB" id="A0A7Y6A4U5"/>
<evidence type="ECO:0000313" key="2">
    <source>
        <dbReference type="Proteomes" id="UP000565724"/>
    </source>
</evidence>
<dbReference type="Proteomes" id="UP000565724">
    <property type="component" value="Unassembled WGS sequence"/>
</dbReference>
<dbReference type="PANTHER" id="PTHR46523">
    <property type="entry name" value="DCTP PYROPHOSPHATASE 1"/>
    <property type="match status" value="1"/>
</dbReference>
<name>A0A7Y6A4U5_9CELL</name>
<dbReference type="PANTHER" id="PTHR46523:SF1">
    <property type="entry name" value="DCTP PYROPHOSPHATASE 1"/>
    <property type="match status" value="1"/>
</dbReference>
<dbReference type="SUPFAM" id="SSF101386">
    <property type="entry name" value="all-alpha NTP pyrophosphatases"/>
    <property type="match status" value="1"/>
</dbReference>
<dbReference type="EMBL" id="JABMCI010000067">
    <property type="protein sequence ID" value="NUU18469.1"/>
    <property type="molecule type" value="Genomic_DNA"/>
</dbReference>
<sequence>MVDPKVRAEPAAFVAQRDWAQFHTPENLTKCIAIEAGELLECFQWVAEADPDQIRTNSRHLILDKLLVTRAKYPAKKARGRSTKYDQL</sequence>
<evidence type="ECO:0000313" key="1">
    <source>
        <dbReference type="EMBL" id="NUU18469.1"/>
    </source>
</evidence>
<protein>
    <submittedName>
        <fullName evidence="1">Nucleotide pyrophosphohydrolase</fullName>
    </submittedName>
</protein>
<dbReference type="Gene3D" id="1.10.287.1080">
    <property type="entry name" value="MazG-like"/>
    <property type="match status" value="1"/>
</dbReference>